<feature type="domain" description="Multidrug resistance protein MdtA-like barrel-sandwich hybrid" evidence="4">
    <location>
        <begin position="62"/>
        <end position="204"/>
    </location>
</feature>
<dbReference type="Proteomes" id="UP000494135">
    <property type="component" value="Unassembled WGS sequence"/>
</dbReference>
<dbReference type="PANTHER" id="PTHR30158:SF3">
    <property type="entry name" value="MULTIDRUG EFFLUX PUMP SUBUNIT ACRA-RELATED"/>
    <property type="match status" value="1"/>
</dbReference>
<dbReference type="Pfam" id="PF25917">
    <property type="entry name" value="BSH_RND"/>
    <property type="match status" value="1"/>
</dbReference>
<dbReference type="PANTHER" id="PTHR30158">
    <property type="entry name" value="ACRA/E-RELATED COMPONENT OF DRUG EFFLUX TRANSPORTER"/>
    <property type="match status" value="1"/>
</dbReference>
<comment type="subcellular location">
    <subcellularLocation>
        <location evidence="1">Cell envelope</location>
    </subcellularLocation>
</comment>
<dbReference type="SUPFAM" id="SSF111369">
    <property type="entry name" value="HlyD-like secretion proteins"/>
    <property type="match status" value="1"/>
</dbReference>
<evidence type="ECO:0000259" key="5">
    <source>
        <dbReference type="Pfam" id="PF25944"/>
    </source>
</evidence>
<gene>
    <name evidence="7" type="primary">mexA_2</name>
    <name evidence="8" type="ORF">B7G54_36360</name>
    <name evidence="7" type="ORF">LMG29660_07019</name>
</gene>
<dbReference type="InterPro" id="IPR058626">
    <property type="entry name" value="MdtA-like_b-barrel"/>
</dbReference>
<dbReference type="InterPro" id="IPR058625">
    <property type="entry name" value="MdtA-like_BSH"/>
</dbReference>
<dbReference type="EMBL" id="NBYX01000038">
    <property type="protein sequence ID" value="ORT79792.1"/>
    <property type="molecule type" value="Genomic_DNA"/>
</dbReference>
<evidence type="ECO:0000259" key="4">
    <source>
        <dbReference type="Pfam" id="PF25917"/>
    </source>
</evidence>
<evidence type="ECO:0000259" key="6">
    <source>
        <dbReference type="Pfam" id="PF25967"/>
    </source>
</evidence>
<dbReference type="RefSeq" id="WP_085043499.1">
    <property type="nucleotide sequence ID" value="NZ_CADIKG010000037.1"/>
</dbReference>
<evidence type="ECO:0000256" key="1">
    <source>
        <dbReference type="ARBA" id="ARBA00004196"/>
    </source>
</evidence>
<protein>
    <submittedName>
        <fullName evidence="8">Efflux transporter periplasmic adaptor subunit</fullName>
    </submittedName>
    <submittedName>
        <fullName evidence="7">Multidrug resistance protein MexA</fullName>
    </submittedName>
</protein>
<name>A0A1X1P5R5_9BURK</name>
<dbReference type="FunFam" id="2.40.420.20:FF:000001">
    <property type="entry name" value="Efflux RND transporter periplasmic adaptor subunit"/>
    <property type="match status" value="1"/>
</dbReference>
<dbReference type="GO" id="GO:0022857">
    <property type="term" value="F:transmembrane transporter activity"/>
    <property type="evidence" value="ECO:0007669"/>
    <property type="project" value="InterPro"/>
</dbReference>
<evidence type="ECO:0000256" key="2">
    <source>
        <dbReference type="ARBA" id="ARBA00009477"/>
    </source>
</evidence>
<dbReference type="PROSITE" id="PS51257">
    <property type="entry name" value="PROKAR_LIPOPROTEIN"/>
    <property type="match status" value="1"/>
</dbReference>
<comment type="similarity">
    <text evidence="2">Belongs to the membrane fusion protein (MFP) (TC 8.A.1) family.</text>
</comment>
<dbReference type="InterPro" id="IPR058627">
    <property type="entry name" value="MdtA-like_C"/>
</dbReference>
<dbReference type="AlphaFoldDB" id="A0A1X1P5R5"/>
<evidence type="ECO:0000313" key="10">
    <source>
        <dbReference type="Proteomes" id="UP000494135"/>
    </source>
</evidence>
<evidence type="ECO:0000313" key="8">
    <source>
        <dbReference type="EMBL" id="ORT79792.1"/>
    </source>
</evidence>
<dbReference type="Gene3D" id="2.40.50.100">
    <property type="match status" value="1"/>
</dbReference>
<feature type="domain" description="Multidrug resistance protein MdtA-like beta-barrel" evidence="5">
    <location>
        <begin position="208"/>
        <end position="298"/>
    </location>
</feature>
<organism evidence="8 9">
    <name type="scientific">Burkholderia puraquae</name>
    <dbReference type="NCBI Taxonomy" id="1904757"/>
    <lineage>
        <taxon>Bacteria</taxon>
        <taxon>Pseudomonadati</taxon>
        <taxon>Pseudomonadota</taxon>
        <taxon>Betaproteobacteria</taxon>
        <taxon>Burkholderiales</taxon>
        <taxon>Burkholderiaceae</taxon>
        <taxon>Burkholderia</taxon>
        <taxon>Burkholderia cepacia complex</taxon>
    </lineage>
</organism>
<dbReference type="Proteomes" id="UP000193146">
    <property type="component" value="Unassembled WGS sequence"/>
</dbReference>
<accession>A0A1X1P5R5</accession>
<keyword evidence="9" id="KW-1185">Reference proteome</keyword>
<dbReference type="GO" id="GO:0005886">
    <property type="term" value="C:plasma membrane"/>
    <property type="evidence" value="ECO:0007669"/>
    <property type="project" value="UniProtKB-SubCell"/>
</dbReference>
<dbReference type="Gene3D" id="2.40.30.170">
    <property type="match status" value="1"/>
</dbReference>
<evidence type="ECO:0000259" key="3">
    <source>
        <dbReference type="Pfam" id="PF25876"/>
    </source>
</evidence>
<dbReference type="OrthoDB" id="9783047at2"/>
<sequence length="424" mass="43186">MRVERVPYRLITVATAAVFLAACGKKESAPPPQTPEVGVVTVQPQAVPIFSELPGRTSAFLVAQVRARVDGIVLRREFTEGTDVKAGQRLYKIDPAPYIAALNSAKATLAKAQANLVTQNALVARYKVLVAANAVSKQDYDNAVATQGQAAADVAAGKAAVDTAQINLGYTDVVSPITGRVGISQVTPGAYVQASQATLMSTVQQLDPVYVDLTQSSLDGLKLRQDVQSGRLKTSGPGAAKVSLILEDGKTYAEPGKLQFSDVTVDQATGSVTIRAVFPNPGRVLLPGMFVRARIEEGVNENAFLVPQIGVTHDQKGQAIAMVVNAGNKVEPRPLKTSGMQGQNWIVEGGLQAGDHVIVQGGEKVRPGATVKSVPAQLAPAAGAASGAAATAAPAAAGSGAAAASGAAASGAAPASAAAASSAQ</sequence>
<dbReference type="GO" id="GO:0046677">
    <property type="term" value="P:response to antibiotic"/>
    <property type="evidence" value="ECO:0007669"/>
    <property type="project" value="TreeGrafter"/>
</dbReference>
<proteinExistence type="inferred from homology"/>
<evidence type="ECO:0000313" key="9">
    <source>
        <dbReference type="Proteomes" id="UP000193146"/>
    </source>
</evidence>
<reference evidence="7 10" key="2">
    <citation type="submission" date="2020-04" db="EMBL/GenBank/DDBJ databases">
        <authorList>
            <person name="De Canck E."/>
        </authorList>
    </citation>
    <scope>NUCLEOTIDE SEQUENCE [LARGE SCALE GENOMIC DNA]</scope>
    <source>
        <strain evidence="7 10">LMG 29660</strain>
    </source>
</reference>
<dbReference type="InterPro" id="IPR006143">
    <property type="entry name" value="RND_pump_MFP"/>
</dbReference>
<dbReference type="Gene3D" id="1.10.287.470">
    <property type="entry name" value="Helix hairpin bin"/>
    <property type="match status" value="1"/>
</dbReference>
<dbReference type="NCBIfam" id="TIGR01730">
    <property type="entry name" value="RND_mfp"/>
    <property type="match status" value="1"/>
</dbReference>
<feature type="domain" description="Multidrug resistance protein MdtA-like C-terminal permuted SH3" evidence="6">
    <location>
        <begin position="302"/>
        <end position="363"/>
    </location>
</feature>
<dbReference type="Pfam" id="PF25944">
    <property type="entry name" value="Beta-barrel_RND"/>
    <property type="match status" value="1"/>
</dbReference>
<dbReference type="InterPro" id="IPR058624">
    <property type="entry name" value="MdtA-like_HH"/>
</dbReference>
<dbReference type="Pfam" id="PF25876">
    <property type="entry name" value="HH_MFP_RND"/>
    <property type="match status" value="1"/>
</dbReference>
<dbReference type="Pfam" id="PF25967">
    <property type="entry name" value="RND-MFP_C"/>
    <property type="match status" value="1"/>
</dbReference>
<feature type="domain" description="Multidrug resistance protein MdtA-like alpha-helical hairpin" evidence="3">
    <location>
        <begin position="102"/>
        <end position="171"/>
    </location>
</feature>
<evidence type="ECO:0000313" key="7">
    <source>
        <dbReference type="EMBL" id="CAB3771961.1"/>
    </source>
</evidence>
<reference evidence="8 9" key="1">
    <citation type="submission" date="2017-04" db="EMBL/GenBank/DDBJ databases">
        <title>Burkholderia puraquae sp. nov., a novel Burkholderia cepacia complex species from hospital setting samples.</title>
        <authorList>
            <person name="Martina P."/>
            <person name="Leguizamon M."/>
            <person name="Prieto C."/>
            <person name="Sousa S."/>
            <person name="Montanaro P."/>
            <person name="Draghi W."/>
            <person name="Staembler M."/>
            <person name="Bettiol M."/>
            <person name="Figoli C."/>
            <person name="Palau J."/>
            <person name="Alvarez F."/>
            <person name="Benetti S."/>
            <person name="Anchat E."/>
            <person name="Vescina C."/>
            <person name="Ferreras J."/>
            <person name="Lasch P."/>
            <person name="Lagares A."/>
            <person name="Zorreguieta A."/>
            <person name="Yantorno O."/>
            <person name="Bosch A."/>
        </authorList>
    </citation>
    <scope>NUCLEOTIDE SEQUENCE [LARGE SCALE GENOMIC DNA]</scope>
    <source>
        <strain evidence="8 9">CAMPA 1040</strain>
    </source>
</reference>
<dbReference type="Gene3D" id="2.40.420.20">
    <property type="match status" value="1"/>
</dbReference>
<dbReference type="EMBL" id="CADIKG010000037">
    <property type="protein sequence ID" value="CAB3771961.1"/>
    <property type="molecule type" value="Genomic_DNA"/>
</dbReference>